<dbReference type="InParanoid" id="A0A1V8S8P5"/>
<evidence type="ECO:0000313" key="2">
    <source>
        <dbReference type="Proteomes" id="UP000192596"/>
    </source>
</evidence>
<gene>
    <name evidence="1" type="ORF">B0A48_18438</name>
</gene>
<dbReference type="AlphaFoldDB" id="A0A1V8S8P5"/>
<reference evidence="2" key="1">
    <citation type="submission" date="2017-03" db="EMBL/GenBank/DDBJ databases">
        <title>Genomes of endolithic fungi from Antarctica.</title>
        <authorList>
            <person name="Coleine C."/>
            <person name="Masonjones S."/>
            <person name="Stajich J.E."/>
        </authorList>
    </citation>
    <scope>NUCLEOTIDE SEQUENCE [LARGE SCALE GENOMIC DNA]</scope>
    <source>
        <strain evidence="2">CCFEE 5527</strain>
    </source>
</reference>
<evidence type="ECO:0008006" key="3">
    <source>
        <dbReference type="Google" id="ProtNLM"/>
    </source>
</evidence>
<dbReference type="EMBL" id="NAJO01000097">
    <property type="protein sequence ID" value="OQN95423.1"/>
    <property type="molecule type" value="Genomic_DNA"/>
</dbReference>
<dbReference type="InterPro" id="IPR011333">
    <property type="entry name" value="SKP1/BTB/POZ_sf"/>
</dbReference>
<proteinExistence type="predicted"/>
<name>A0A1V8S8P5_9PEZI</name>
<sequence>MAASTTVISTNGDVILLLLDKSKPKVSSHFLSQVSTTFRALLGSRFAEGQQHRSAEFPQYIHLPDDDPTAMLHLCSILQYMPLDEAMRSKHDAPTVKRILQFAATADKYDCAAAVELTITSLLARFMQPGGTLSLCLPHLSDLALAAHLLRLPRHFTIFTSCIVTEHTDPFSILLSEGIAEHPGAGAIFALEEQRTAARVQCAADVGGLALNACDLCYMTGLFNSFTNAHAKILNAEEDHNPSSTVNSSSLGVLKRKILRCDDIVVTVVHPDRRDCDTYYTIEKETIWQIAHGMSDIAHGLCLSCARDPKESCSHKSVVVGYVKENEGP</sequence>
<comment type="caution">
    <text evidence="1">The sequence shown here is derived from an EMBL/GenBank/DDBJ whole genome shotgun (WGS) entry which is preliminary data.</text>
</comment>
<dbReference type="Gene3D" id="3.30.710.10">
    <property type="entry name" value="Potassium Channel Kv1.1, Chain A"/>
    <property type="match status" value="1"/>
</dbReference>
<organism evidence="1 2">
    <name type="scientific">Cryoendolithus antarcticus</name>
    <dbReference type="NCBI Taxonomy" id="1507870"/>
    <lineage>
        <taxon>Eukaryota</taxon>
        <taxon>Fungi</taxon>
        <taxon>Dikarya</taxon>
        <taxon>Ascomycota</taxon>
        <taxon>Pezizomycotina</taxon>
        <taxon>Dothideomycetes</taxon>
        <taxon>Dothideomycetidae</taxon>
        <taxon>Cladosporiales</taxon>
        <taxon>Cladosporiaceae</taxon>
        <taxon>Cryoendolithus</taxon>
    </lineage>
</organism>
<protein>
    <recommendedName>
        <fullName evidence="3">BTB domain-containing protein</fullName>
    </recommendedName>
</protein>
<evidence type="ECO:0000313" key="1">
    <source>
        <dbReference type="EMBL" id="OQN95423.1"/>
    </source>
</evidence>
<keyword evidence="2" id="KW-1185">Reference proteome</keyword>
<dbReference type="Proteomes" id="UP000192596">
    <property type="component" value="Unassembled WGS sequence"/>
</dbReference>
<accession>A0A1V8S8P5</accession>
<dbReference type="STRING" id="1507870.A0A1V8S8P5"/>
<dbReference type="OrthoDB" id="3650523at2759"/>